<dbReference type="Gene3D" id="3.30.200.20">
    <property type="entry name" value="Phosphorylase Kinase, domain 1"/>
    <property type="match status" value="1"/>
</dbReference>
<keyword evidence="8" id="KW-1133">Transmembrane helix</keyword>
<dbReference type="GO" id="GO:0030182">
    <property type="term" value="P:neuron differentiation"/>
    <property type="evidence" value="ECO:0007669"/>
    <property type="project" value="UniProtKB-ARBA"/>
</dbReference>
<evidence type="ECO:0000259" key="10">
    <source>
        <dbReference type="PROSITE" id="PS50011"/>
    </source>
</evidence>
<dbReference type="AlphaFoldDB" id="E4YML7"/>
<dbReference type="PRINTS" id="PR00109">
    <property type="entry name" value="TYRKINASE"/>
</dbReference>
<dbReference type="InterPro" id="IPR008266">
    <property type="entry name" value="Tyr_kinase_AS"/>
</dbReference>
<keyword evidence="8" id="KW-0812">Transmembrane</keyword>
<feature type="chain" id="PRO_5003193985" description="Protein kinase domain-containing protein" evidence="9">
    <location>
        <begin position="17"/>
        <end position="747"/>
    </location>
</feature>
<evidence type="ECO:0000256" key="8">
    <source>
        <dbReference type="SAM" id="Phobius"/>
    </source>
</evidence>
<sequence>MKSLIFLFLQLLNAQSKVREKRGKWQDTLSNVKEKIKDVIVSDEISPEAAAALGPATFYDCKNTVHYWPREGGLTMGCHVFNWKEASSVSISGKSGRKTFEQQVKNWQSKARIPNFQSYKLLLEDSTKTITAVEIKVITVTDNRIYFNTPAVDSNWSEGVLVIKIDDYETEISSQILFHDFDDIKFWPMVMEGSKEQKKGDPAQYSLIRDLKGTDKAGREVKYLQINLNKITGHHTEYSLDMLKYFVFHSSLGFFNTKKYSQNVTISHSERVTMSENLGDENFSGPIIFSARSVEAFLNSGNANILRFEAMYESELAHYLQWKNSELRFSLGTQSKTIGVIRNPWKNKVAIGLGVFFSIFFALLVVIGYLYWKNKKQKEDNINKLEQNRLLPLSIVVNNEKAFQEYVKQVEKTDQKLAQGLKKLYIPNHRIERTEKILGKGQFGVVSVAIVDGRECCVKTCRADLSPPDDVDYREVEAFRKRMLELNQDLFKEIFKEAFEMARFEHENIMKCEGISLDEKLNPEFEVFETKKKIILPLMDKGDALTFIRSPENPVTYKLCMQFAMNAADGMDYLSTKNVIHRDLAARNCLLESYGGKVNLRISDFGLAKHMENAYGDYDQYSMQTMTKLPIKWLAPEVLKNKQFTTMSDVWAFGILIWEIFTRGLIPYGPQNNWKELEDYLQCGKRLDKPDHCDDDLYDTLLYCWQFERQKRPSFQDLSSFFREHYKKLNKNKYHEEEFNILSSFQE</sequence>
<dbReference type="GO" id="GO:0050793">
    <property type="term" value="P:regulation of developmental process"/>
    <property type="evidence" value="ECO:0007669"/>
    <property type="project" value="UniProtKB-ARBA"/>
</dbReference>
<reference evidence="11" key="1">
    <citation type="journal article" date="2010" name="Science">
        <title>Plasticity of animal genome architecture unmasked by rapid evolution of a pelagic tunicate.</title>
        <authorList>
            <person name="Denoeud F."/>
            <person name="Henriet S."/>
            <person name="Mungpakdee S."/>
            <person name="Aury J.M."/>
            <person name="Da Silva C."/>
            <person name="Brinkmann H."/>
            <person name="Mikhaleva J."/>
            <person name="Olsen L.C."/>
            <person name="Jubin C."/>
            <person name="Canestro C."/>
            <person name="Bouquet J.M."/>
            <person name="Danks G."/>
            <person name="Poulain J."/>
            <person name="Campsteijn C."/>
            <person name="Adamski M."/>
            <person name="Cross I."/>
            <person name="Yadetie F."/>
            <person name="Muffato M."/>
            <person name="Louis A."/>
            <person name="Butcher S."/>
            <person name="Tsagkogeorga G."/>
            <person name="Konrad A."/>
            <person name="Singh S."/>
            <person name="Jensen M.F."/>
            <person name="Cong E.H."/>
            <person name="Eikeseth-Otteraa H."/>
            <person name="Noel B."/>
            <person name="Anthouard V."/>
            <person name="Porcel B.M."/>
            <person name="Kachouri-Lafond R."/>
            <person name="Nishino A."/>
            <person name="Ugolini M."/>
            <person name="Chourrout P."/>
            <person name="Nishida H."/>
            <person name="Aasland R."/>
            <person name="Huzurbazar S."/>
            <person name="Westhof E."/>
            <person name="Delsuc F."/>
            <person name="Lehrach H."/>
            <person name="Reinhardt R."/>
            <person name="Weissenbach J."/>
            <person name="Roy S.W."/>
            <person name="Artiguenave F."/>
            <person name="Postlethwait J.H."/>
            <person name="Manak J.R."/>
            <person name="Thompson E.M."/>
            <person name="Jaillon O."/>
            <person name="Du Pasquier L."/>
            <person name="Boudinot P."/>
            <person name="Liberles D.A."/>
            <person name="Volff J.N."/>
            <person name="Philippe H."/>
            <person name="Lenhard B."/>
            <person name="Roest Crollius H."/>
            <person name="Wincker P."/>
            <person name="Chourrout D."/>
        </authorList>
    </citation>
    <scope>NUCLEOTIDE SEQUENCE [LARGE SCALE GENOMIC DNA]</scope>
</reference>
<dbReference type="GO" id="GO:0043235">
    <property type="term" value="C:receptor complex"/>
    <property type="evidence" value="ECO:0007669"/>
    <property type="project" value="TreeGrafter"/>
</dbReference>
<evidence type="ECO:0000256" key="4">
    <source>
        <dbReference type="ARBA" id="ARBA00022777"/>
    </source>
</evidence>
<keyword evidence="7" id="KW-0829">Tyrosine-protein kinase</keyword>
<dbReference type="Proteomes" id="UP000011014">
    <property type="component" value="Unassembled WGS sequence"/>
</dbReference>
<organism evidence="11">
    <name type="scientific">Oikopleura dioica</name>
    <name type="common">Tunicate</name>
    <dbReference type="NCBI Taxonomy" id="34765"/>
    <lineage>
        <taxon>Eukaryota</taxon>
        <taxon>Metazoa</taxon>
        <taxon>Chordata</taxon>
        <taxon>Tunicata</taxon>
        <taxon>Appendicularia</taxon>
        <taxon>Copelata</taxon>
        <taxon>Oikopleuridae</taxon>
        <taxon>Oikopleura</taxon>
    </lineage>
</organism>
<proteinExistence type="predicted"/>
<evidence type="ECO:0000256" key="9">
    <source>
        <dbReference type="SAM" id="SignalP"/>
    </source>
</evidence>
<evidence type="ECO:0000256" key="3">
    <source>
        <dbReference type="ARBA" id="ARBA00022741"/>
    </source>
</evidence>
<evidence type="ECO:0000256" key="5">
    <source>
        <dbReference type="ARBA" id="ARBA00022840"/>
    </source>
</evidence>
<dbReference type="GO" id="GO:0005524">
    <property type="term" value="F:ATP binding"/>
    <property type="evidence" value="ECO:0007669"/>
    <property type="project" value="UniProtKB-KW"/>
</dbReference>
<protein>
    <recommendedName>
        <fullName evidence="10">Protein kinase domain-containing protein</fullName>
    </recommendedName>
</protein>
<feature type="signal peptide" evidence="9">
    <location>
        <begin position="1"/>
        <end position="16"/>
    </location>
</feature>
<feature type="domain" description="Protein kinase" evidence="10">
    <location>
        <begin position="432"/>
        <end position="722"/>
    </location>
</feature>
<keyword evidence="9" id="KW-0732">Signal</keyword>
<keyword evidence="5" id="KW-0067">ATP-binding</keyword>
<name>E4YML7_OIKDI</name>
<accession>E4YML7</accession>
<keyword evidence="4" id="KW-0418">Kinase</keyword>
<dbReference type="GO" id="GO:0007169">
    <property type="term" value="P:cell surface receptor protein tyrosine kinase signaling pathway"/>
    <property type="evidence" value="ECO:0007669"/>
    <property type="project" value="TreeGrafter"/>
</dbReference>
<dbReference type="PROSITE" id="PS00109">
    <property type="entry name" value="PROTEIN_KINASE_TYR"/>
    <property type="match status" value="1"/>
</dbReference>
<dbReference type="Gene3D" id="1.10.510.10">
    <property type="entry name" value="Transferase(Phosphotransferase) domain 1"/>
    <property type="match status" value="1"/>
</dbReference>
<dbReference type="GO" id="GO:0012505">
    <property type="term" value="C:endomembrane system"/>
    <property type="evidence" value="ECO:0007669"/>
    <property type="project" value="UniProtKB-SubCell"/>
</dbReference>
<dbReference type="InterPro" id="IPR011009">
    <property type="entry name" value="Kinase-like_dom_sf"/>
</dbReference>
<evidence type="ECO:0000313" key="11">
    <source>
        <dbReference type="EMBL" id="CBY36726.1"/>
    </source>
</evidence>
<evidence type="ECO:0000256" key="1">
    <source>
        <dbReference type="ARBA" id="ARBA00004308"/>
    </source>
</evidence>
<dbReference type="GO" id="GO:0016477">
    <property type="term" value="P:cell migration"/>
    <property type="evidence" value="ECO:0007669"/>
    <property type="project" value="TreeGrafter"/>
</dbReference>
<dbReference type="InterPro" id="IPR020635">
    <property type="entry name" value="Tyr_kinase_cat_dom"/>
</dbReference>
<evidence type="ECO:0000256" key="7">
    <source>
        <dbReference type="ARBA" id="ARBA00023137"/>
    </source>
</evidence>
<keyword evidence="2" id="KW-0808">Transferase</keyword>
<dbReference type="PANTHER" id="PTHR24416">
    <property type="entry name" value="TYROSINE-PROTEIN KINASE RECEPTOR"/>
    <property type="match status" value="1"/>
</dbReference>
<evidence type="ECO:0000256" key="6">
    <source>
        <dbReference type="ARBA" id="ARBA00023136"/>
    </source>
</evidence>
<comment type="subcellular location">
    <subcellularLocation>
        <location evidence="1">Endomembrane system</location>
    </subcellularLocation>
</comment>
<dbReference type="FunFam" id="1.10.510.10:FF:001512">
    <property type="entry name" value="Receptor tyrosine-protein kinase erbB-2"/>
    <property type="match status" value="1"/>
</dbReference>
<dbReference type="SMART" id="SM00219">
    <property type="entry name" value="TyrKc"/>
    <property type="match status" value="1"/>
</dbReference>
<dbReference type="EMBL" id="FN654831">
    <property type="protein sequence ID" value="CBY36726.1"/>
    <property type="molecule type" value="Genomic_DNA"/>
</dbReference>
<dbReference type="Pfam" id="PF07714">
    <property type="entry name" value="PK_Tyr_Ser-Thr"/>
    <property type="match status" value="1"/>
</dbReference>
<dbReference type="PANTHER" id="PTHR24416:SF564">
    <property type="entry name" value="MACROPHAGE-STIMULATING PROTEIN RECEPTOR"/>
    <property type="match status" value="1"/>
</dbReference>
<keyword evidence="6 8" id="KW-0472">Membrane</keyword>
<dbReference type="InterPro" id="IPR000719">
    <property type="entry name" value="Prot_kinase_dom"/>
</dbReference>
<dbReference type="InterPro" id="IPR050122">
    <property type="entry name" value="RTK"/>
</dbReference>
<dbReference type="GO" id="GO:0005886">
    <property type="term" value="C:plasma membrane"/>
    <property type="evidence" value="ECO:0007669"/>
    <property type="project" value="TreeGrafter"/>
</dbReference>
<dbReference type="PROSITE" id="PS50011">
    <property type="entry name" value="PROTEIN_KINASE_DOM"/>
    <property type="match status" value="1"/>
</dbReference>
<feature type="transmembrane region" description="Helical" evidence="8">
    <location>
        <begin position="349"/>
        <end position="372"/>
    </location>
</feature>
<dbReference type="GO" id="GO:0048468">
    <property type="term" value="P:cell development"/>
    <property type="evidence" value="ECO:0007669"/>
    <property type="project" value="UniProtKB-ARBA"/>
</dbReference>
<dbReference type="InterPro" id="IPR001245">
    <property type="entry name" value="Ser-Thr/Tyr_kinase_cat_dom"/>
</dbReference>
<evidence type="ECO:0000256" key="2">
    <source>
        <dbReference type="ARBA" id="ARBA00022679"/>
    </source>
</evidence>
<gene>
    <name evidence="11" type="ORF">GSOID_T00029760001</name>
</gene>
<dbReference type="GO" id="GO:0004714">
    <property type="term" value="F:transmembrane receptor protein tyrosine kinase activity"/>
    <property type="evidence" value="ECO:0007669"/>
    <property type="project" value="TreeGrafter"/>
</dbReference>
<dbReference type="CDD" id="cd00192">
    <property type="entry name" value="PTKc"/>
    <property type="match status" value="1"/>
</dbReference>
<dbReference type="SUPFAM" id="SSF56112">
    <property type="entry name" value="Protein kinase-like (PK-like)"/>
    <property type="match status" value="1"/>
</dbReference>
<keyword evidence="3" id="KW-0547">Nucleotide-binding</keyword>